<proteinExistence type="predicted"/>
<dbReference type="OrthoDB" id="10624564at2759"/>
<organism evidence="2 3">
    <name type="scientific">Suillus discolor</name>
    <dbReference type="NCBI Taxonomy" id="1912936"/>
    <lineage>
        <taxon>Eukaryota</taxon>
        <taxon>Fungi</taxon>
        <taxon>Dikarya</taxon>
        <taxon>Basidiomycota</taxon>
        <taxon>Agaricomycotina</taxon>
        <taxon>Agaricomycetes</taxon>
        <taxon>Agaricomycetidae</taxon>
        <taxon>Boletales</taxon>
        <taxon>Suillineae</taxon>
        <taxon>Suillaceae</taxon>
        <taxon>Suillus</taxon>
    </lineage>
</organism>
<sequence>MTFLGLIRISFSTIFLGLVSLTDHLGHDQNAVCTPTKNDQNAVWCKSMKLVQYPHQEKIDELHKMPFITDPLSLCRTPAKNDQNAVQYESVMMVQYPRREKIDEDWNAVPYESMMMVEKKLMNFAKWYVNHRLLSKAEHMR</sequence>
<comment type="caution">
    <text evidence="2">The sequence shown here is derived from an EMBL/GenBank/DDBJ whole genome shotgun (WGS) entry which is preliminary data.</text>
</comment>
<protein>
    <submittedName>
        <fullName evidence="2">Uncharacterized protein</fullName>
    </submittedName>
</protein>
<keyword evidence="3" id="KW-1185">Reference proteome</keyword>
<dbReference type="EMBL" id="JABBWM010000396">
    <property type="protein sequence ID" value="KAG2081585.1"/>
    <property type="molecule type" value="Genomic_DNA"/>
</dbReference>
<dbReference type="AlphaFoldDB" id="A0A9P7EQ26"/>
<dbReference type="GeneID" id="64696951"/>
<evidence type="ECO:0000313" key="3">
    <source>
        <dbReference type="Proteomes" id="UP000823399"/>
    </source>
</evidence>
<accession>A0A9P7EQ26</accession>
<gene>
    <name evidence="2" type="ORF">F5147DRAFT_660757</name>
</gene>
<keyword evidence="1" id="KW-0732">Signal</keyword>
<feature type="signal peptide" evidence="1">
    <location>
        <begin position="1"/>
        <end position="21"/>
    </location>
</feature>
<reference evidence="2" key="1">
    <citation type="journal article" date="2020" name="New Phytol.">
        <title>Comparative genomics reveals dynamic genome evolution in host specialist ectomycorrhizal fungi.</title>
        <authorList>
            <person name="Lofgren L.A."/>
            <person name="Nguyen N.H."/>
            <person name="Vilgalys R."/>
            <person name="Ruytinx J."/>
            <person name="Liao H.L."/>
            <person name="Branco S."/>
            <person name="Kuo A."/>
            <person name="LaButti K."/>
            <person name="Lipzen A."/>
            <person name="Andreopoulos W."/>
            <person name="Pangilinan J."/>
            <person name="Riley R."/>
            <person name="Hundley H."/>
            <person name="Na H."/>
            <person name="Barry K."/>
            <person name="Grigoriev I.V."/>
            <person name="Stajich J.E."/>
            <person name="Kennedy P.G."/>
        </authorList>
    </citation>
    <scope>NUCLEOTIDE SEQUENCE</scope>
    <source>
        <strain evidence="2">FC423</strain>
    </source>
</reference>
<name>A0A9P7EQ26_9AGAM</name>
<dbReference type="RefSeq" id="XP_041284225.1">
    <property type="nucleotide sequence ID" value="XM_041434692.1"/>
</dbReference>
<dbReference type="Proteomes" id="UP000823399">
    <property type="component" value="Unassembled WGS sequence"/>
</dbReference>
<evidence type="ECO:0000313" key="2">
    <source>
        <dbReference type="EMBL" id="KAG2081585.1"/>
    </source>
</evidence>
<feature type="chain" id="PRO_5040499894" evidence="1">
    <location>
        <begin position="22"/>
        <end position="141"/>
    </location>
</feature>
<evidence type="ECO:0000256" key="1">
    <source>
        <dbReference type="SAM" id="SignalP"/>
    </source>
</evidence>